<gene>
    <name evidence="4" type="primary">maiA</name>
    <name evidence="4" type="ORF">ACFMB1_01120</name>
</gene>
<dbReference type="InterPro" id="IPR010987">
    <property type="entry name" value="Glutathione-S-Trfase_C-like"/>
</dbReference>
<dbReference type="Pfam" id="PF13409">
    <property type="entry name" value="GST_N_2"/>
    <property type="match status" value="1"/>
</dbReference>
<evidence type="ECO:0000313" key="4">
    <source>
        <dbReference type="EMBL" id="MFC6034121.1"/>
    </source>
</evidence>
<dbReference type="InterPro" id="IPR005955">
    <property type="entry name" value="GST_Zeta"/>
</dbReference>
<dbReference type="CDD" id="cd03191">
    <property type="entry name" value="GST_C_Zeta"/>
    <property type="match status" value="1"/>
</dbReference>
<dbReference type="InterPro" id="IPR004045">
    <property type="entry name" value="Glutathione_S-Trfase_N"/>
</dbReference>
<feature type="domain" description="GST C-terminal" evidence="3">
    <location>
        <begin position="86"/>
        <end position="213"/>
    </location>
</feature>
<dbReference type="InterPro" id="IPR034333">
    <property type="entry name" value="GST_Zeta_N"/>
</dbReference>
<proteinExistence type="inferred from homology"/>
<organism evidence="4 5">
    <name type="scientific">Hyphococcus aureus</name>
    <dbReference type="NCBI Taxonomy" id="2666033"/>
    <lineage>
        <taxon>Bacteria</taxon>
        <taxon>Pseudomonadati</taxon>
        <taxon>Pseudomonadota</taxon>
        <taxon>Alphaproteobacteria</taxon>
        <taxon>Parvularculales</taxon>
        <taxon>Parvularculaceae</taxon>
        <taxon>Hyphococcus</taxon>
    </lineage>
</organism>
<dbReference type="InterPro" id="IPR036282">
    <property type="entry name" value="Glutathione-S-Trfase_C_sf"/>
</dbReference>
<keyword evidence="4" id="KW-0413">Isomerase</keyword>
<dbReference type="EMBL" id="JBHPON010000001">
    <property type="protein sequence ID" value="MFC6034121.1"/>
    <property type="molecule type" value="Genomic_DNA"/>
</dbReference>
<dbReference type="PROSITE" id="PS50405">
    <property type="entry name" value="GST_CTER"/>
    <property type="match status" value="1"/>
</dbReference>
<evidence type="ECO:0000313" key="5">
    <source>
        <dbReference type="Proteomes" id="UP001596116"/>
    </source>
</evidence>
<dbReference type="InterPro" id="IPR036249">
    <property type="entry name" value="Thioredoxin-like_sf"/>
</dbReference>
<evidence type="ECO:0000259" key="3">
    <source>
        <dbReference type="PROSITE" id="PS50405"/>
    </source>
</evidence>
<sequence length="213" mass="23391">MKLFGYWRSSATYRVRIALALKNLSYDYEPVNLLKGEQRSDAYLDKNPTGLVPTLVADEGALITQSVAIIEYLEEVHPDPSLLSGNAIARANARAIAATLACEAQPFGNVRIQNYLKNERGFDADAMKDWMNRWPGGAMAAVEKMLARTAGDYCVGDVPGLADCVLVPQVYAAKRFGVEIGALSKLNEIYERCSKHPAFVKAHPDNQLDAVKN</sequence>
<dbReference type="SFLD" id="SFLDG00358">
    <property type="entry name" value="Main_(cytGST)"/>
    <property type="match status" value="1"/>
</dbReference>
<keyword evidence="5" id="KW-1185">Reference proteome</keyword>
<dbReference type="EC" id="5.2.1.2" evidence="4"/>
<evidence type="ECO:0000256" key="1">
    <source>
        <dbReference type="ARBA" id="ARBA00010007"/>
    </source>
</evidence>
<evidence type="ECO:0000259" key="2">
    <source>
        <dbReference type="PROSITE" id="PS50404"/>
    </source>
</evidence>
<feature type="domain" description="GST N-terminal" evidence="2">
    <location>
        <begin position="1"/>
        <end position="81"/>
    </location>
</feature>
<dbReference type="GO" id="GO:0016034">
    <property type="term" value="F:maleylacetoacetate isomerase activity"/>
    <property type="evidence" value="ECO:0007669"/>
    <property type="project" value="UniProtKB-EC"/>
</dbReference>
<dbReference type="RefSeq" id="WP_379880566.1">
    <property type="nucleotide sequence ID" value="NZ_JBHPON010000001.1"/>
</dbReference>
<comment type="similarity">
    <text evidence="1">Belongs to the GST superfamily. Zeta family.</text>
</comment>
<dbReference type="SUPFAM" id="SSF52833">
    <property type="entry name" value="Thioredoxin-like"/>
    <property type="match status" value="1"/>
</dbReference>
<dbReference type="NCBIfam" id="TIGR01262">
    <property type="entry name" value="maiA"/>
    <property type="match status" value="1"/>
</dbReference>
<dbReference type="SFLD" id="SFLDS00019">
    <property type="entry name" value="Glutathione_Transferase_(cytos"/>
    <property type="match status" value="1"/>
</dbReference>
<dbReference type="PROSITE" id="PS50404">
    <property type="entry name" value="GST_NTER"/>
    <property type="match status" value="1"/>
</dbReference>
<dbReference type="InterPro" id="IPR034330">
    <property type="entry name" value="GST_Zeta_C"/>
</dbReference>
<comment type="caution">
    <text evidence="4">The sequence shown here is derived from an EMBL/GenBank/DDBJ whole genome shotgun (WGS) entry which is preliminary data.</text>
</comment>
<name>A0ABW1KT02_9PROT</name>
<reference evidence="4 5" key="1">
    <citation type="submission" date="2024-09" db="EMBL/GenBank/DDBJ databases">
        <authorList>
            <person name="Zhang Z.-H."/>
        </authorList>
    </citation>
    <scope>NUCLEOTIDE SEQUENCE [LARGE SCALE GENOMIC DNA]</scope>
    <source>
        <strain evidence="4 5">HHTR114</strain>
    </source>
</reference>
<dbReference type="Proteomes" id="UP001596116">
    <property type="component" value="Unassembled WGS sequence"/>
</dbReference>
<dbReference type="SUPFAM" id="SSF47616">
    <property type="entry name" value="GST C-terminal domain-like"/>
    <property type="match status" value="1"/>
</dbReference>
<dbReference type="Gene3D" id="3.40.30.10">
    <property type="entry name" value="Glutaredoxin"/>
    <property type="match status" value="1"/>
</dbReference>
<protein>
    <submittedName>
        <fullName evidence="4">Maleylacetoacetate isomerase</fullName>
        <ecNumber evidence="4">5.2.1.2</ecNumber>
    </submittedName>
</protein>
<dbReference type="CDD" id="cd03042">
    <property type="entry name" value="GST_N_Zeta"/>
    <property type="match status" value="1"/>
</dbReference>
<dbReference type="Gene3D" id="1.20.1050.10">
    <property type="match status" value="1"/>
</dbReference>
<accession>A0ABW1KT02</accession>
<dbReference type="InterPro" id="IPR040079">
    <property type="entry name" value="Glutathione_S-Trfase"/>
</dbReference>
<dbReference type="PANTHER" id="PTHR42673">
    <property type="entry name" value="MALEYLACETOACETATE ISOMERASE"/>
    <property type="match status" value="1"/>
</dbReference>
<dbReference type="PANTHER" id="PTHR42673:SF21">
    <property type="entry name" value="GLUTATHIONE S-TRANSFERASE YFCF"/>
    <property type="match status" value="1"/>
</dbReference>